<dbReference type="KEGG" id="cci:CC1G_01515"/>
<comment type="caution">
    <text evidence="1">The sequence shown here is derived from an EMBL/GenBank/DDBJ whole genome shotgun (WGS) entry which is preliminary data.</text>
</comment>
<dbReference type="InParanoid" id="A8NHV7"/>
<dbReference type="HOGENOM" id="CLU_2831103_0_0_1"/>
<reference evidence="1 2" key="1">
    <citation type="journal article" date="2010" name="Proc. Natl. Acad. Sci. U.S.A.">
        <title>Insights into evolution of multicellular fungi from the assembled chromosomes of the mushroom Coprinopsis cinerea (Coprinus cinereus).</title>
        <authorList>
            <person name="Stajich J.E."/>
            <person name="Wilke S.K."/>
            <person name="Ahren D."/>
            <person name="Au C.H."/>
            <person name="Birren B.W."/>
            <person name="Borodovsky M."/>
            <person name="Burns C."/>
            <person name="Canback B."/>
            <person name="Casselton L.A."/>
            <person name="Cheng C.K."/>
            <person name="Deng J."/>
            <person name="Dietrich F.S."/>
            <person name="Fargo D.C."/>
            <person name="Farman M.L."/>
            <person name="Gathman A.C."/>
            <person name="Goldberg J."/>
            <person name="Guigo R."/>
            <person name="Hoegger P.J."/>
            <person name="Hooker J.B."/>
            <person name="Huggins A."/>
            <person name="James T.Y."/>
            <person name="Kamada T."/>
            <person name="Kilaru S."/>
            <person name="Kodira C."/>
            <person name="Kues U."/>
            <person name="Kupfer D."/>
            <person name="Kwan H.S."/>
            <person name="Lomsadze A."/>
            <person name="Li W."/>
            <person name="Lilly W.W."/>
            <person name="Ma L.J."/>
            <person name="Mackey A.J."/>
            <person name="Manning G."/>
            <person name="Martin F."/>
            <person name="Muraguchi H."/>
            <person name="Natvig D.O."/>
            <person name="Palmerini H."/>
            <person name="Ramesh M.A."/>
            <person name="Rehmeyer C.J."/>
            <person name="Roe B.A."/>
            <person name="Shenoy N."/>
            <person name="Stanke M."/>
            <person name="Ter-Hovhannisyan V."/>
            <person name="Tunlid A."/>
            <person name="Velagapudi R."/>
            <person name="Vision T.J."/>
            <person name="Zeng Q."/>
            <person name="Zolan M.E."/>
            <person name="Pukkila P.J."/>
        </authorList>
    </citation>
    <scope>NUCLEOTIDE SEQUENCE [LARGE SCALE GENOMIC DNA]</scope>
    <source>
        <strain evidence="2">Okayama-7 / 130 / ATCC MYA-4618 / FGSC 9003</strain>
    </source>
</reference>
<protein>
    <submittedName>
        <fullName evidence="1">Fungal mating-type pheromone</fullName>
    </submittedName>
</protein>
<dbReference type="VEuPathDB" id="FungiDB:CC1G_01515"/>
<sequence>MDSFQTICFSSEIAAAPNASANVDSSTTGAGVPVVAAAAPVIEIPVDEERNPWAGIWGGKMMCTIA</sequence>
<proteinExistence type="predicted"/>
<dbReference type="GeneID" id="6010341"/>
<keyword evidence="2" id="KW-1185">Reference proteome</keyword>
<dbReference type="RefSeq" id="XP_001833838.2">
    <property type="nucleotide sequence ID" value="XM_001833786.2"/>
</dbReference>
<gene>
    <name evidence="1" type="ORF">CC1G_01515</name>
</gene>
<organism evidence="1 2">
    <name type="scientific">Coprinopsis cinerea (strain Okayama-7 / 130 / ATCC MYA-4618 / FGSC 9003)</name>
    <name type="common">Inky cap fungus</name>
    <name type="synonym">Hormographiella aspergillata</name>
    <dbReference type="NCBI Taxonomy" id="240176"/>
    <lineage>
        <taxon>Eukaryota</taxon>
        <taxon>Fungi</taxon>
        <taxon>Dikarya</taxon>
        <taxon>Basidiomycota</taxon>
        <taxon>Agaricomycotina</taxon>
        <taxon>Agaricomycetes</taxon>
        <taxon>Agaricomycetidae</taxon>
        <taxon>Agaricales</taxon>
        <taxon>Agaricineae</taxon>
        <taxon>Psathyrellaceae</taxon>
        <taxon>Coprinopsis</taxon>
    </lineage>
</organism>
<evidence type="ECO:0000313" key="1">
    <source>
        <dbReference type="EMBL" id="EAU87868.2"/>
    </source>
</evidence>
<accession>A8NHV7</accession>
<dbReference type="EMBL" id="AACS02000010">
    <property type="protein sequence ID" value="EAU87868.2"/>
    <property type="molecule type" value="Genomic_DNA"/>
</dbReference>
<dbReference type="Proteomes" id="UP000001861">
    <property type="component" value="Unassembled WGS sequence"/>
</dbReference>
<name>A8NHV7_COPC7</name>
<dbReference type="AlphaFoldDB" id="A8NHV7"/>
<evidence type="ECO:0000313" key="2">
    <source>
        <dbReference type="Proteomes" id="UP000001861"/>
    </source>
</evidence>